<reference evidence="4" key="1">
    <citation type="submission" date="2016-10" db="EMBL/GenBank/DDBJ databases">
        <authorList>
            <person name="Varghese N."/>
            <person name="Submissions S."/>
        </authorList>
    </citation>
    <scope>NUCLEOTIDE SEQUENCE [LARGE SCALE GENOMIC DNA]</scope>
    <source>
        <strain evidence="4">GAS369</strain>
    </source>
</reference>
<name>A0A1H1UE94_9BRAD</name>
<gene>
    <name evidence="3" type="ORF">SAMN05444158_2919</name>
</gene>
<evidence type="ECO:0000256" key="2">
    <source>
        <dbReference type="SAM" id="Phobius"/>
    </source>
</evidence>
<dbReference type="AlphaFoldDB" id="A0A1H1UE94"/>
<evidence type="ECO:0000313" key="3">
    <source>
        <dbReference type="EMBL" id="SDS70611.1"/>
    </source>
</evidence>
<keyword evidence="4" id="KW-1185">Reference proteome</keyword>
<evidence type="ECO:0000313" key="4">
    <source>
        <dbReference type="Proteomes" id="UP000243904"/>
    </source>
</evidence>
<feature type="transmembrane region" description="Helical" evidence="2">
    <location>
        <begin position="30"/>
        <end position="48"/>
    </location>
</feature>
<dbReference type="EMBL" id="LT629750">
    <property type="protein sequence ID" value="SDS70611.1"/>
    <property type="molecule type" value="Genomic_DNA"/>
</dbReference>
<feature type="transmembrane region" description="Helical" evidence="2">
    <location>
        <begin position="64"/>
        <end position="82"/>
    </location>
</feature>
<feature type="compositionally biased region" description="Basic and acidic residues" evidence="1">
    <location>
        <begin position="1"/>
        <end position="12"/>
    </location>
</feature>
<dbReference type="Proteomes" id="UP000243904">
    <property type="component" value="Chromosome I"/>
</dbReference>
<keyword evidence="2" id="KW-1133">Transmembrane helix</keyword>
<proteinExistence type="predicted"/>
<feature type="region of interest" description="Disordered" evidence="1">
    <location>
        <begin position="1"/>
        <end position="21"/>
    </location>
</feature>
<keyword evidence="2" id="KW-0812">Transmembrane</keyword>
<keyword evidence="2" id="KW-0472">Membrane</keyword>
<organism evidence="3 4">
    <name type="scientific">Bradyrhizobium canariense</name>
    <dbReference type="NCBI Taxonomy" id="255045"/>
    <lineage>
        <taxon>Bacteria</taxon>
        <taxon>Pseudomonadati</taxon>
        <taxon>Pseudomonadota</taxon>
        <taxon>Alphaproteobacteria</taxon>
        <taxon>Hyphomicrobiales</taxon>
        <taxon>Nitrobacteraceae</taxon>
        <taxon>Bradyrhizobium</taxon>
    </lineage>
</organism>
<sequence>MTSGIEHRHSAPEDTPSPLPSGRMRVAGKILRALFIIILIVMTARVASPQSERFWSIYETPGDLIRLALGLSVCFWLATHLFIAPKDQGAYRTWFYLGLAILPLAVITTIVIW</sequence>
<evidence type="ECO:0000256" key="1">
    <source>
        <dbReference type="SAM" id="MobiDB-lite"/>
    </source>
</evidence>
<accession>A0A1H1UE94</accession>
<protein>
    <submittedName>
        <fullName evidence="3">Uncharacterized protein</fullName>
    </submittedName>
</protein>
<feature type="transmembrane region" description="Helical" evidence="2">
    <location>
        <begin position="94"/>
        <end position="112"/>
    </location>
</feature>